<evidence type="ECO:0000256" key="4">
    <source>
        <dbReference type="SAM" id="SignalP"/>
    </source>
</evidence>
<feature type="chain" id="PRO_5012751578" description="HIT domain-containing protein" evidence="4">
    <location>
        <begin position="28"/>
        <end position="171"/>
    </location>
</feature>
<dbReference type="GO" id="GO:0000166">
    <property type="term" value="F:nucleotide binding"/>
    <property type="evidence" value="ECO:0007669"/>
    <property type="project" value="UniProtKB-KW"/>
</dbReference>
<dbReference type="InterPro" id="IPR011146">
    <property type="entry name" value="HIT-like"/>
</dbReference>
<protein>
    <recommendedName>
        <fullName evidence="5">HIT domain-containing protein</fullName>
    </recommendedName>
</protein>
<evidence type="ECO:0000256" key="1">
    <source>
        <dbReference type="ARBA" id="ARBA00022741"/>
    </source>
</evidence>
<dbReference type="Proteomes" id="UP000187209">
    <property type="component" value="Unassembled WGS sequence"/>
</dbReference>
<evidence type="ECO:0000259" key="5">
    <source>
        <dbReference type="PROSITE" id="PS51084"/>
    </source>
</evidence>
<dbReference type="PANTHER" id="PTHR12486:SF5">
    <property type="entry name" value="ADENOSINE 5'-MONOPHOSPHORAMIDASE HINT3"/>
    <property type="match status" value="1"/>
</dbReference>
<evidence type="ECO:0000256" key="2">
    <source>
        <dbReference type="ARBA" id="ARBA00022801"/>
    </source>
</evidence>
<feature type="signal peptide" evidence="4">
    <location>
        <begin position="1"/>
        <end position="27"/>
    </location>
</feature>
<dbReference type="Pfam" id="PF11969">
    <property type="entry name" value="DcpS_C"/>
    <property type="match status" value="1"/>
</dbReference>
<organism evidence="6 7">
    <name type="scientific">Stentor coeruleus</name>
    <dbReference type="NCBI Taxonomy" id="5963"/>
    <lineage>
        <taxon>Eukaryota</taxon>
        <taxon>Sar</taxon>
        <taxon>Alveolata</taxon>
        <taxon>Ciliophora</taxon>
        <taxon>Postciliodesmatophora</taxon>
        <taxon>Heterotrichea</taxon>
        <taxon>Heterotrichida</taxon>
        <taxon>Stentoridae</taxon>
        <taxon>Stentor</taxon>
    </lineage>
</organism>
<dbReference type="PANTHER" id="PTHR12486">
    <property type="entry name" value="APRATAXIN-RELATED"/>
    <property type="match status" value="1"/>
</dbReference>
<reference evidence="6 7" key="1">
    <citation type="submission" date="2016-11" db="EMBL/GenBank/DDBJ databases">
        <title>The macronuclear genome of Stentor coeruleus: a giant cell with tiny introns.</title>
        <authorList>
            <person name="Slabodnick M."/>
            <person name="Ruby J.G."/>
            <person name="Reiff S.B."/>
            <person name="Swart E.C."/>
            <person name="Gosai S."/>
            <person name="Prabakaran S."/>
            <person name="Witkowska E."/>
            <person name="Larue G.E."/>
            <person name="Fisher S."/>
            <person name="Freeman R.M."/>
            <person name="Gunawardena J."/>
            <person name="Chu W."/>
            <person name="Stover N.A."/>
            <person name="Gregory B.D."/>
            <person name="Nowacki M."/>
            <person name="Derisi J."/>
            <person name="Roy S.W."/>
            <person name="Marshall W.F."/>
            <person name="Sood P."/>
        </authorList>
    </citation>
    <scope>NUCLEOTIDE SEQUENCE [LARGE SCALE GENOMIC DNA]</scope>
    <source>
        <strain evidence="6">WM001</strain>
    </source>
</reference>
<dbReference type="SUPFAM" id="SSF54197">
    <property type="entry name" value="HIT-like"/>
    <property type="match status" value="1"/>
</dbReference>
<keyword evidence="1" id="KW-0547">Nucleotide-binding</keyword>
<sequence length="171" mass="19930">MVKITLSQAILISIWVCIFSFVCSVGSDVFDHAPQDLCEFCAISNRTSRTRLLYENETTNIIAFRSKDPDCKKHYLITPHLHIKNYFSPEATCDLIHELQRVCNEMLDEEGIKYKRRILFHIPPFYSVTHLHLHCMACTNDDESFLSSQYYINKFMDFASPDIEDKCPHTV</sequence>
<dbReference type="Gene3D" id="3.30.428.10">
    <property type="entry name" value="HIT-like"/>
    <property type="match status" value="1"/>
</dbReference>
<evidence type="ECO:0000256" key="3">
    <source>
        <dbReference type="PROSITE-ProRule" id="PRU00464"/>
    </source>
</evidence>
<feature type="domain" description="HIT" evidence="5">
    <location>
        <begin position="39"/>
        <end position="145"/>
    </location>
</feature>
<proteinExistence type="predicted"/>
<name>A0A1R2C0R3_9CILI</name>
<evidence type="ECO:0000313" key="6">
    <source>
        <dbReference type="EMBL" id="OMJ82612.1"/>
    </source>
</evidence>
<keyword evidence="7" id="KW-1185">Reference proteome</keyword>
<keyword evidence="2" id="KW-0378">Hydrolase</keyword>
<dbReference type="AlphaFoldDB" id="A0A1R2C0R3"/>
<comment type="caution">
    <text evidence="6">The sequence shown here is derived from an EMBL/GenBank/DDBJ whole genome shotgun (WGS) entry which is preliminary data.</text>
</comment>
<accession>A0A1R2C0R3</accession>
<dbReference type="OrthoDB" id="275748at2759"/>
<gene>
    <name evidence="6" type="ORF">SteCoe_16661</name>
</gene>
<dbReference type="GO" id="GO:0016787">
    <property type="term" value="F:hydrolase activity"/>
    <property type="evidence" value="ECO:0007669"/>
    <property type="project" value="UniProtKB-KW"/>
</dbReference>
<evidence type="ECO:0000313" key="7">
    <source>
        <dbReference type="Proteomes" id="UP000187209"/>
    </source>
</evidence>
<dbReference type="EMBL" id="MPUH01000334">
    <property type="protein sequence ID" value="OMJ82612.1"/>
    <property type="molecule type" value="Genomic_DNA"/>
</dbReference>
<feature type="short sequence motif" description="Histidine triad motif" evidence="3">
    <location>
        <begin position="130"/>
        <end position="134"/>
    </location>
</feature>
<keyword evidence="4" id="KW-0732">Signal</keyword>
<dbReference type="InterPro" id="IPR036265">
    <property type="entry name" value="HIT-like_sf"/>
</dbReference>
<dbReference type="PROSITE" id="PS51084">
    <property type="entry name" value="HIT_2"/>
    <property type="match status" value="1"/>
</dbReference>